<reference evidence="1" key="1">
    <citation type="submission" date="2021-03" db="EMBL/GenBank/DDBJ databases">
        <title>Draft genome sequence of rust myrtle Austropuccinia psidii MF-1, a brazilian biotype.</title>
        <authorList>
            <person name="Quecine M.C."/>
            <person name="Pachon D.M.R."/>
            <person name="Bonatelli M.L."/>
            <person name="Correr F.H."/>
            <person name="Franceschini L.M."/>
            <person name="Leite T.F."/>
            <person name="Margarido G.R.A."/>
            <person name="Almeida C.A."/>
            <person name="Ferrarezi J.A."/>
            <person name="Labate C.A."/>
        </authorList>
    </citation>
    <scope>NUCLEOTIDE SEQUENCE</scope>
    <source>
        <strain evidence="1">MF-1</strain>
    </source>
</reference>
<proteinExistence type="predicted"/>
<keyword evidence="2" id="KW-1185">Reference proteome</keyword>
<gene>
    <name evidence="1" type="ORF">O181_011953</name>
</gene>
<evidence type="ECO:0000313" key="1">
    <source>
        <dbReference type="EMBL" id="MBW0472238.1"/>
    </source>
</evidence>
<dbReference type="Proteomes" id="UP000765509">
    <property type="component" value="Unassembled WGS sequence"/>
</dbReference>
<name>A0A9Q3GLR8_9BASI</name>
<evidence type="ECO:0000313" key="2">
    <source>
        <dbReference type="Proteomes" id="UP000765509"/>
    </source>
</evidence>
<dbReference type="AlphaFoldDB" id="A0A9Q3GLR8"/>
<accession>A0A9Q3GLR8</accession>
<comment type="caution">
    <text evidence="1">The sequence shown here is derived from an EMBL/GenBank/DDBJ whole genome shotgun (WGS) entry which is preliminary data.</text>
</comment>
<sequence length="224" mass="25623">MEYIHGKATRMNVCNYNAKHQLIIESSANCSIVAKDYLDSHFPNLQKQLLPTKAKGFGSASGKMELIGTVIKEIIIPHRKGNIRLKPEFFLPKDAHIKGFLLGTHCKRMYGIYIYNSKNRHITIGTNKGRKFSLEIYWMSTHDPLEGLLNELRDGQFSNSLTSKQKLSVLKMLKKNRTAFAIGGEPLGKIRGHDIELYLDVERPYPPMLRRPPYPVSLETRKKI</sequence>
<dbReference type="EMBL" id="AVOT02003018">
    <property type="protein sequence ID" value="MBW0472238.1"/>
    <property type="molecule type" value="Genomic_DNA"/>
</dbReference>
<organism evidence="1 2">
    <name type="scientific">Austropuccinia psidii MF-1</name>
    <dbReference type="NCBI Taxonomy" id="1389203"/>
    <lineage>
        <taxon>Eukaryota</taxon>
        <taxon>Fungi</taxon>
        <taxon>Dikarya</taxon>
        <taxon>Basidiomycota</taxon>
        <taxon>Pucciniomycotina</taxon>
        <taxon>Pucciniomycetes</taxon>
        <taxon>Pucciniales</taxon>
        <taxon>Sphaerophragmiaceae</taxon>
        <taxon>Austropuccinia</taxon>
    </lineage>
</organism>
<dbReference type="OrthoDB" id="2507422at2759"/>
<protein>
    <submittedName>
        <fullName evidence="1">Uncharacterized protein</fullName>
    </submittedName>
</protein>